<dbReference type="OrthoDB" id="1679700at2"/>
<gene>
    <name evidence="6" type="ORF">D7Z54_18545</name>
</gene>
<dbReference type="AlphaFoldDB" id="A0A3R9P5R9"/>
<reference evidence="6 7" key="1">
    <citation type="submission" date="2018-10" db="EMBL/GenBank/DDBJ databases">
        <title>Draft genome sequence of Bacillus salarius IM0101, isolated from a hypersaline soil in Inner Mongolia, China.</title>
        <authorList>
            <person name="Yamprayoonswat W."/>
            <person name="Boonvisut S."/>
            <person name="Jumpathong W."/>
            <person name="Sittihan S."/>
            <person name="Ruangsuj P."/>
            <person name="Wanthongcharoen S."/>
            <person name="Thongpramul N."/>
            <person name="Pimmason S."/>
            <person name="Yu B."/>
            <person name="Yasawong M."/>
        </authorList>
    </citation>
    <scope>NUCLEOTIDE SEQUENCE [LARGE SCALE GENOMIC DNA]</scope>
    <source>
        <strain evidence="6 7">IM0101</strain>
    </source>
</reference>
<accession>A0A3R9P5R9</accession>
<keyword evidence="1" id="KW-1003">Cell membrane</keyword>
<dbReference type="PANTHER" id="PTHR35529">
    <property type="entry name" value="MANGANESE EFFLUX PUMP MNTP-RELATED"/>
    <property type="match status" value="1"/>
</dbReference>
<dbReference type="PANTHER" id="PTHR35529:SF1">
    <property type="entry name" value="MANGANESE EFFLUX PUMP MNTP-RELATED"/>
    <property type="match status" value="1"/>
</dbReference>
<proteinExistence type="predicted"/>
<feature type="transmembrane region" description="Helical" evidence="5">
    <location>
        <begin position="81"/>
        <end position="99"/>
    </location>
</feature>
<feature type="transmembrane region" description="Helical" evidence="5">
    <location>
        <begin position="119"/>
        <end position="140"/>
    </location>
</feature>
<dbReference type="EMBL" id="RBVX01000020">
    <property type="protein sequence ID" value="RSL31800.1"/>
    <property type="molecule type" value="Genomic_DNA"/>
</dbReference>
<evidence type="ECO:0000256" key="5">
    <source>
        <dbReference type="SAM" id="Phobius"/>
    </source>
</evidence>
<evidence type="ECO:0000256" key="1">
    <source>
        <dbReference type="ARBA" id="ARBA00022475"/>
    </source>
</evidence>
<keyword evidence="7" id="KW-1185">Reference proteome</keyword>
<organism evidence="6 7">
    <name type="scientific">Salibacterium salarium</name>
    <dbReference type="NCBI Taxonomy" id="284579"/>
    <lineage>
        <taxon>Bacteria</taxon>
        <taxon>Bacillati</taxon>
        <taxon>Bacillota</taxon>
        <taxon>Bacilli</taxon>
        <taxon>Bacillales</taxon>
        <taxon>Bacillaceae</taxon>
    </lineage>
</organism>
<protein>
    <recommendedName>
        <fullName evidence="8">Manganese efflux pump MntP</fullName>
    </recommendedName>
</protein>
<evidence type="ECO:0000256" key="4">
    <source>
        <dbReference type="ARBA" id="ARBA00023136"/>
    </source>
</evidence>
<name>A0A3R9P5R9_9BACI</name>
<dbReference type="InterPro" id="IPR003810">
    <property type="entry name" value="Mntp/YtaF"/>
</dbReference>
<feature type="transmembrane region" description="Helical" evidence="5">
    <location>
        <begin position="147"/>
        <end position="167"/>
    </location>
</feature>
<dbReference type="Proteomes" id="UP000275076">
    <property type="component" value="Unassembled WGS sequence"/>
</dbReference>
<evidence type="ECO:0000313" key="7">
    <source>
        <dbReference type="Proteomes" id="UP000275076"/>
    </source>
</evidence>
<keyword evidence="3 5" id="KW-1133">Transmembrane helix</keyword>
<evidence type="ECO:0008006" key="8">
    <source>
        <dbReference type="Google" id="ProtNLM"/>
    </source>
</evidence>
<evidence type="ECO:0000256" key="3">
    <source>
        <dbReference type="ARBA" id="ARBA00022989"/>
    </source>
</evidence>
<evidence type="ECO:0000256" key="2">
    <source>
        <dbReference type="ARBA" id="ARBA00022692"/>
    </source>
</evidence>
<keyword evidence="4 5" id="KW-0472">Membrane</keyword>
<feature type="transmembrane region" description="Helical" evidence="5">
    <location>
        <begin position="173"/>
        <end position="193"/>
    </location>
</feature>
<evidence type="ECO:0000313" key="6">
    <source>
        <dbReference type="EMBL" id="RSL31800.1"/>
    </source>
</evidence>
<sequence>MHKVYKHVRKGEHRMEGWIVLSGMALALSMDAFSMSLAVAMKKTKYINKATTAFIVGFFHMMMPCLGLYGGRWIATSFEKLALITGGCLLLIVGLQMMWSGAKHSEESDVAIVPRGIGVLFFSLLVSLDSFSIGITLGILNTSLVKVLLLFGMFSAGLTWIGLTVGGRLQHTFGQFGEIFGGMILLIFGLKLIL</sequence>
<feature type="transmembrane region" description="Helical" evidence="5">
    <location>
        <begin position="50"/>
        <end position="69"/>
    </location>
</feature>
<dbReference type="Pfam" id="PF02659">
    <property type="entry name" value="Mntp"/>
    <property type="match status" value="1"/>
</dbReference>
<keyword evidence="2 5" id="KW-0812">Transmembrane</keyword>
<comment type="caution">
    <text evidence="6">The sequence shown here is derived from an EMBL/GenBank/DDBJ whole genome shotgun (WGS) entry which is preliminary data.</text>
</comment>